<dbReference type="SUPFAM" id="SSF53474">
    <property type="entry name" value="alpha/beta-Hydrolases"/>
    <property type="match status" value="1"/>
</dbReference>
<keyword evidence="6" id="KW-0106">Calcium</keyword>
<dbReference type="PANTHER" id="PTHR33938:SF8">
    <property type="entry name" value="CARBOXYLIC ESTER HYDROLASE"/>
    <property type="match status" value="1"/>
</dbReference>
<keyword evidence="10" id="KW-1185">Reference proteome</keyword>
<comment type="caution">
    <text evidence="9">The sequence shown here is derived from an EMBL/GenBank/DDBJ whole genome shotgun (WGS) entry which is preliminary data.</text>
</comment>
<organism evidence="9 10">
    <name type="scientific">Penicillium subrubescens</name>
    <dbReference type="NCBI Taxonomy" id="1316194"/>
    <lineage>
        <taxon>Eukaryota</taxon>
        <taxon>Fungi</taxon>
        <taxon>Dikarya</taxon>
        <taxon>Ascomycota</taxon>
        <taxon>Pezizomycotina</taxon>
        <taxon>Eurotiomycetes</taxon>
        <taxon>Eurotiomycetidae</taxon>
        <taxon>Eurotiales</taxon>
        <taxon>Aspergillaceae</taxon>
        <taxon>Penicillium</taxon>
    </lineage>
</organism>
<gene>
    <name evidence="9" type="ORF">PENSUB_11287</name>
</gene>
<dbReference type="GO" id="GO:0017000">
    <property type="term" value="P:antibiotic biosynthetic process"/>
    <property type="evidence" value="ECO:0007669"/>
    <property type="project" value="UniProtKB-ARBA"/>
</dbReference>
<proteinExistence type="inferred from homology"/>
<dbReference type="GO" id="GO:0046872">
    <property type="term" value="F:metal ion binding"/>
    <property type="evidence" value="ECO:0007669"/>
    <property type="project" value="UniProtKB-KW"/>
</dbReference>
<dbReference type="EC" id="3.1.1.-" evidence="8"/>
<dbReference type="GO" id="GO:0030600">
    <property type="term" value="F:feruloyl esterase activity"/>
    <property type="evidence" value="ECO:0007669"/>
    <property type="project" value="UniProtKB-ARBA"/>
</dbReference>
<evidence type="ECO:0000256" key="8">
    <source>
        <dbReference type="RuleBase" id="RU361238"/>
    </source>
</evidence>
<evidence type="ECO:0000256" key="5">
    <source>
        <dbReference type="ARBA" id="ARBA00022801"/>
    </source>
</evidence>
<protein>
    <recommendedName>
        <fullName evidence="8">Carboxylic ester hydrolase</fullName>
        <ecNumber evidence="8">3.1.1.-</ecNumber>
    </recommendedName>
</protein>
<dbReference type="PANTHER" id="PTHR33938">
    <property type="entry name" value="FERULOYL ESTERASE B-RELATED"/>
    <property type="match status" value="1"/>
</dbReference>
<dbReference type="AlphaFoldDB" id="A0A1Q5T4R0"/>
<dbReference type="InterPro" id="IPR011118">
    <property type="entry name" value="Tannase/feruloyl_esterase"/>
</dbReference>
<dbReference type="OrthoDB" id="3039123at2759"/>
<keyword evidence="7" id="KW-1015">Disulfide bond</keyword>
<evidence type="ECO:0000313" key="9">
    <source>
        <dbReference type="EMBL" id="OKO95208.1"/>
    </source>
</evidence>
<keyword evidence="2" id="KW-0719">Serine esterase</keyword>
<reference evidence="9 10" key="1">
    <citation type="submission" date="2016-10" db="EMBL/GenBank/DDBJ databases">
        <title>Genome sequence of the ascomycete fungus Penicillium subrubescens.</title>
        <authorList>
            <person name="De Vries R.P."/>
            <person name="Peng M."/>
            <person name="Dilokpimol A."/>
            <person name="Hilden K."/>
            <person name="Makela M.R."/>
            <person name="Grigoriev I."/>
            <person name="Riley R."/>
            <person name="Granchi Z."/>
        </authorList>
    </citation>
    <scope>NUCLEOTIDE SEQUENCE [LARGE SCALE GENOMIC DNA]</scope>
    <source>
        <strain evidence="9 10">CBS 132785</strain>
    </source>
</reference>
<comment type="similarity">
    <text evidence="1 8">Belongs to the tannase family.</text>
</comment>
<keyword evidence="4 8" id="KW-0732">Signal</keyword>
<accession>A0A1Q5T4R0</accession>
<dbReference type="STRING" id="1316194.A0A1Q5T4R0"/>
<evidence type="ECO:0000256" key="7">
    <source>
        <dbReference type="ARBA" id="ARBA00023157"/>
    </source>
</evidence>
<dbReference type="Pfam" id="PF07519">
    <property type="entry name" value="Tannase"/>
    <property type="match status" value="1"/>
</dbReference>
<evidence type="ECO:0000256" key="1">
    <source>
        <dbReference type="ARBA" id="ARBA00006249"/>
    </source>
</evidence>
<evidence type="ECO:0000256" key="4">
    <source>
        <dbReference type="ARBA" id="ARBA00022729"/>
    </source>
</evidence>
<evidence type="ECO:0000256" key="3">
    <source>
        <dbReference type="ARBA" id="ARBA00022723"/>
    </source>
</evidence>
<sequence length="539" mass="57517">MIPRVAAIVAALSGLVPGALASRTASCSKSTFKSLDLKGIKITSLDVTPAHNYSTSGRNATGGAGVIPDIPGSPAPTVDICFIAITYTHHGQKDVVNAYIGLPLNAKDWNSQFLMDGGGGWYAGGQPEVLSPVLAGYASSSTDGGHGVTASTGDWALTKKGDIDWPTVWDFSSVAIAEAAILGKMATKMYYGSEPKYSYWHGCSTGGRQGHAMAQQYPELFDGIVGGAPAVNWDKFAPAGFWGPLKAQLLGVQPPICVLEAFTNAAIAACDELDGVKDGIIALPGQCHFKASSLIGQKVQCVEPNGEITITDKMAELVAAVWDGPESENGRFEWYGFHYDSNLAAMIGTTCTSIDDCTISPFFVSDDWVKVFLARDPSFNTSTLTHQDYDRLFHQSVRQFSSVIGTENPDLSKMRRAGTKMIAWHGMQDQLVPTNGTVDYYNRVLELDSCAADYYRLFLAPGVTHCGFGPGFDPVETVLGTLKAWVENGTVPDRLPATAVAVAPSNTSTTRTGYLCPYPEVFTYTGGNPNEASSFTCVK</sequence>
<evidence type="ECO:0000256" key="2">
    <source>
        <dbReference type="ARBA" id="ARBA00022487"/>
    </source>
</evidence>
<name>A0A1Q5T4R0_9EURO</name>
<feature type="signal peptide" evidence="8">
    <location>
        <begin position="1"/>
        <end position="21"/>
    </location>
</feature>
<dbReference type="EMBL" id="MNBE01000706">
    <property type="protein sequence ID" value="OKO95208.1"/>
    <property type="molecule type" value="Genomic_DNA"/>
</dbReference>
<keyword evidence="3" id="KW-0479">Metal-binding</keyword>
<dbReference type="InterPro" id="IPR029058">
    <property type="entry name" value="AB_hydrolase_fold"/>
</dbReference>
<dbReference type="Gene3D" id="3.40.50.1820">
    <property type="entry name" value="alpha/beta hydrolase"/>
    <property type="match status" value="1"/>
</dbReference>
<evidence type="ECO:0000256" key="6">
    <source>
        <dbReference type="ARBA" id="ARBA00022837"/>
    </source>
</evidence>
<evidence type="ECO:0000313" key="10">
    <source>
        <dbReference type="Proteomes" id="UP000186955"/>
    </source>
</evidence>
<feature type="chain" id="PRO_5011814984" description="Carboxylic ester hydrolase" evidence="8">
    <location>
        <begin position="22"/>
        <end position="539"/>
    </location>
</feature>
<dbReference type="Proteomes" id="UP000186955">
    <property type="component" value="Unassembled WGS sequence"/>
</dbReference>
<dbReference type="GO" id="GO:0072330">
    <property type="term" value="P:monocarboxylic acid biosynthetic process"/>
    <property type="evidence" value="ECO:0007669"/>
    <property type="project" value="UniProtKB-ARBA"/>
</dbReference>
<keyword evidence="5 8" id="KW-0378">Hydrolase</keyword>